<evidence type="ECO:0000313" key="13">
    <source>
        <dbReference type="EMBL" id="MRU16011.1"/>
    </source>
</evidence>
<comment type="catalytic activity">
    <reaction evidence="10">
        <text>4-CDP-2-C-methyl-D-erythritol + ATP = 4-CDP-2-C-methyl-D-erythritol 2-phosphate + ADP + H(+)</text>
        <dbReference type="Rhea" id="RHEA:18437"/>
        <dbReference type="ChEBI" id="CHEBI:15378"/>
        <dbReference type="ChEBI" id="CHEBI:30616"/>
        <dbReference type="ChEBI" id="CHEBI:57823"/>
        <dbReference type="ChEBI" id="CHEBI:57919"/>
        <dbReference type="ChEBI" id="CHEBI:456216"/>
        <dbReference type="EC" id="2.7.1.148"/>
    </reaction>
</comment>
<organism evidence="13 14">
    <name type="scientific">Roseovarius bejariae</name>
    <dbReference type="NCBI Taxonomy" id="2576383"/>
    <lineage>
        <taxon>Bacteria</taxon>
        <taxon>Pseudomonadati</taxon>
        <taxon>Pseudomonadota</taxon>
        <taxon>Alphaproteobacteria</taxon>
        <taxon>Rhodobacterales</taxon>
        <taxon>Roseobacteraceae</taxon>
        <taxon>Roseovarius</taxon>
    </lineage>
</organism>
<dbReference type="SUPFAM" id="SSF55060">
    <property type="entry name" value="GHMP Kinase, C-terminal domain"/>
    <property type="match status" value="1"/>
</dbReference>
<keyword evidence="4 10" id="KW-0808">Transferase</keyword>
<evidence type="ECO:0000256" key="6">
    <source>
        <dbReference type="ARBA" id="ARBA00022777"/>
    </source>
</evidence>
<dbReference type="Pfam" id="PF00288">
    <property type="entry name" value="GHMP_kinases_N"/>
    <property type="match status" value="1"/>
</dbReference>
<name>A0A844CL07_9RHOB</name>
<evidence type="ECO:0000256" key="1">
    <source>
        <dbReference type="ARBA" id="ARBA00009684"/>
    </source>
</evidence>
<dbReference type="PANTHER" id="PTHR43527:SF2">
    <property type="entry name" value="4-DIPHOSPHOCYTIDYL-2-C-METHYL-D-ERYTHRITOL KINASE, CHLOROPLASTIC"/>
    <property type="match status" value="1"/>
</dbReference>
<dbReference type="InterPro" id="IPR036554">
    <property type="entry name" value="GHMP_kinase_C_sf"/>
</dbReference>
<dbReference type="UniPathway" id="UPA00056">
    <property type="reaction ID" value="UER00094"/>
</dbReference>
<dbReference type="Gene3D" id="3.30.230.10">
    <property type="match status" value="1"/>
</dbReference>
<proteinExistence type="inferred from homology"/>
<dbReference type="OrthoDB" id="9809438at2"/>
<keyword evidence="14" id="KW-1185">Reference proteome</keyword>
<evidence type="ECO:0000259" key="12">
    <source>
        <dbReference type="Pfam" id="PF08544"/>
    </source>
</evidence>
<feature type="domain" description="GHMP kinase C-terminal" evidence="12">
    <location>
        <begin position="198"/>
        <end position="263"/>
    </location>
</feature>
<feature type="domain" description="GHMP kinase N-terminal" evidence="11">
    <location>
        <begin position="68"/>
        <end position="134"/>
    </location>
</feature>
<keyword evidence="8 10" id="KW-0414">Isoprene biosynthesis</keyword>
<evidence type="ECO:0000256" key="4">
    <source>
        <dbReference type="ARBA" id="ARBA00022679"/>
    </source>
</evidence>
<evidence type="ECO:0000256" key="2">
    <source>
        <dbReference type="ARBA" id="ARBA00012052"/>
    </source>
</evidence>
<evidence type="ECO:0000256" key="7">
    <source>
        <dbReference type="ARBA" id="ARBA00022840"/>
    </source>
</evidence>
<accession>A0A844CL07</accession>
<dbReference type="Proteomes" id="UP000564704">
    <property type="component" value="Unassembled WGS sequence"/>
</dbReference>
<evidence type="ECO:0000313" key="14">
    <source>
        <dbReference type="Proteomes" id="UP000564704"/>
    </source>
</evidence>
<keyword evidence="6 10" id="KW-0418">Kinase</keyword>
<comment type="pathway">
    <text evidence="10">Isoprenoid biosynthesis; isopentenyl diphosphate biosynthesis via DXP pathway; isopentenyl diphosphate from 1-deoxy-D-xylulose 5-phosphate: step 3/6.</text>
</comment>
<evidence type="ECO:0000256" key="8">
    <source>
        <dbReference type="ARBA" id="ARBA00023229"/>
    </source>
</evidence>
<dbReference type="Gene3D" id="3.30.70.890">
    <property type="entry name" value="GHMP kinase, C-terminal domain"/>
    <property type="match status" value="1"/>
</dbReference>
<dbReference type="Pfam" id="PF08544">
    <property type="entry name" value="GHMP_kinases_C"/>
    <property type="match status" value="1"/>
</dbReference>
<evidence type="ECO:0000256" key="5">
    <source>
        <dbReference type="ARBA" id="ARBA00022741"/>
    </source>
</evidence>
<gene>
    <name evidence="10" type="primary">ispE</name>
    <name evidence="13" type="ORF">FDP25_11285</name>
</gene>
<dbReference type="AlphaFoldDB" id="A0A844CL07"/>
<feature type="active site" evidence="10">
    <location>
        <position position="11"/>
    </location>
</feature>
<dbReference type="GO" id="GO:0005524">
    <property type="term" value="F:ATP binding"/>
    <property type="evidence" value="ECO:0007669"/>
    <property type="project" value="UniProtKB-UniRule"/>
</dbReference>
<reference evidence="13 14" key="1">
    <citation type="submission" date="2019-05" db="EMBL/GenBank/DDBJ databases">
        <title>Roseovarius bejariae sp. nov., a moderately halophylic bacterium isolated from a saline soil in Rambla Salada (Murcia).</title>
        <authorList>
            <person name="Castro D.J."/>
            <person name="Gomez-Altuve A."/>
            <person name="Reina J.C."/>
            <person name="Rodriguez M."/>
            <person name="Sampedro I."/>
            <person name="Llamas I."/>
            <person name="Martinez-Checa F."/>
        </authorList>
    </citation>
    <scope>NUCLEOTIDE SEQUENCE [LARGE SCALE GENOMIC DNA]</scope>
    <source>
        <strain evidence="13 14">A21</strain>
    </source>
</reference>
<dbReference type="InterPro" id="IPR013750">
    <property type="entry name" value="GHMP_kinase_C_dom"/>
</dbReference>
<dbReference type="InterPro" id="IPR014721">
    <property type="entry name" value="Ribsml_uS5_D2-typ_fold_subgr"/>
</dbReference>
<evidence type="ECO:0000259" key="11">
    <source>
        <dbReference type="Pfam" id="PF00288"/>
    </source>
</evidence>
<dbReference type="InterPro" id="IPR006204">
    <property type="entry name" value="GHMP_kinase_N_dom"/>
</dbReference>
<dbReference type="HAMAP" id="MF_00061">
    <property type="entry name" value="IspE"/>
    <property type="match status" value="1"/>
</dbReference>
<evidence type="ECO:0000256" key="9">
    <source>
        <dbReference type="ARBA" id="ARBA00032554"/>
    </source>
</evidence>
<dbReference type="RefSeq" id="WP_154151774.1">
    <property type="nucleotide sequence ID" value="NZ_SZWE01000001.1"/>
</dbReference>
<dbReference type="GO" id="GO:0016114">
    <property type="term" value="P:terpenoid biosynthetic process"/>
    <property type="evidence" value="ECO:0007669"/>
    <property type="project" value="UniProtKB-UniRule"/>
</dbReference>
<dbReference type="PIRSF" id="PIRSF010376">
    <property type="entry name" value="IspE"/>
    <property type="match status" value="1"/>
</dbReference>
<comment type="similarity">
    <text evidence="1 10">Belongs to the GHMP kinase family. IspE subfamily.</text>
</comment>
<feature type="binding site" evidence="10">
    <location>
        <begin position="90"/>
        <end position="100"/>
    </location>
    <ligand>
        <name>ATP</name>
        <dbReference type="ChEBI" id="CHEBI:30616"/>
    </ligand>
</feature>
<dbReference type="InterPro" id="IPR020568">
    <property type="entry name" value="Ribosomal_Su5_D2-typ_SF"/>
</dbReference>
<feature type="active site" evidence="10">
    <location>
        <position position="127"/>
    </location>
</feature>
<comment type="caution">
    <text evidence="13">The sequence shown here is derived from an EMBL/GenBank/DDBJ whole genome shotgun (WGS) entry which is preliminary data.</text>
</comment>
<dbReference type="NCBIfam" id="TIGR00154">
    <property type="entry name" value="ispE"/>
    <property type="match status" value="1"/>
</dbReference>
<sequence>MTVIEGFAPAKINLTLHVTGRRDDGYHELDSLVVFADIGDRISVRPNGTTMLTVDGPMAAGVPVDDSNLVVRAAAKMGVAAEIHLEKHLPNAAGLGGGSSDAAATFGALAELSGNPVPEDVLGLGADIPVCLYGDAARMRGVGEIVEPVTGLPVLHAVLVNPKLPVMTKEVFAGLDCADNLAMPETLPGFDDAGDFIEWLGTMRNDLEAPAIKAEPVIQQVFDTLSVTPGCHLTRMSGSGGTCFGLYSDAETAASAAGRLHEQQPGWWVEAVRLNA</sequence>
<dbReference type="NCBIfam" id="NF011202">
    <property type="entry name" value="PRK14608.1"/>
    <property type="match status" value="1"/>
</dbReference>
<dbReference type="EMBL" id="SZWE01000001">
    <property type="protein sequence ID" value="MRU16011.1"/>
    <property type="molecule type" value="Genomic_DNA"/>
</dbReference>
<dbReference type="EC" id="2.7.1.148" evidence="2 10"/>
<protein>
    <recommendedName>
        <fullName evidence="3 10">4-diphosphocytidyl-2-C-methyl-D-erythritol kinase</fullName>
        <shortName evidence="10">CMK</shortName>
        <ecNumber evidence="2 10">2.7.1.148</ecNumber>
    </recommendedName>
    <alternativeName>
        <fullName evidence="9 10">4-(cytidine-5'-diphospho)-2-C-methyl-D-erythritol kinase</fullName>
    </alternativeName>
</protein>
<dbReference type="GO" id="GO:0050515">
    <property type="term" value="F:4-(cytidine 5'-diphospho)-2-C-methyl-D-erythritol kinase activity"/>
    <property type="evidence" value="ECO:0007669"/>
    <property type="project" value="UniProtKB-UniRule"/>
</dbReference>
<keyword evidence="7 10" id="KW-0067">ATP-binding</keyword>
<dbReference type="SUPFAM" id="SSF54211">
    <property type="entry name" value="Ribosomal protein S5 domain 2-like"/>
    <property type="match status" value="1"/>
</dbReference>
<dbReference type="GO" id="GO:0019288">
    <property type="term" value="P:isopentenyl diphosphate biosynthetic process, methylerythritol 4-phosphate pathway"/>
    <property type="evidence" value="ECO:0007669"/>
    <property type="project" value="UniProtKB-UniRule"/>
</dbReference>
<comment type="function">
    <text evidence="10">Catalyzes the phosphorylation of the position 2 hydroxy group of 4-diphosphocytidyl-2C-methyl-D-erythritol.</text>
</comment>
<keyword evidence="5 10" id="KW-0547">Nucleotide-binding</keyword>
<evidence type="ECO:0000256" key="3">
    <source>
        <dbReference type="ARBA" id="ARBA00017473"/>
    </source>
</evidence>
<dbReference type="PANTHER" id="PTHR43527">
    <property type="entry name" value="4-DIPHOSPHOCYTIDYL-2-C-METHYL-D-ERYTHRITOL KINASE, CHLOROPLASTIC"/>
    <property type="match status" value="1"/>
</dbReference>
<evidence type="ECO:0000256" key="10">
    <source>
        <dbReference type="HAMAP-Rule" id="MF_00061"/>
    </source>
</evidence>
<dbReference type="InterPro" id="IPR004424">
    <property type="entry name" value="IspE"/>
</dbReference>